<sequence>MSNVLITGATGLVGSDLLRQLVIAPDITTIYAPTRRPLEIQPGVVNAVDPQLLDSLNRLQEPVDTVFCCLGTTRRESGSKEAFVQADYTLVLETGQAGLRLGARQMIVVSAMGANPHSLFFYNKVKGQMERGLIAQGWPQLTLCRPSMLLGERGKPRLNESVMAPLFGILPDRWRSIPARDVARAMLLSALHPPAEPVKILSNSQLRALALSEQE</sequence>
<dbReference type="InterPro" id="IPR036291">
    <property type="entry name" value="NAD(P)-bd_dom_sf"/>
</dbReference>
<dbReference type="InterPro" id="IPR001509">
    <property type="entry name" value="Epimerase_deHydtase"/>
</dbReference>
<accession>K6VH72</accession>
<dbReference type="SUPFAM" id="SSF51735">
    <property type="entry name" value="NAD(P)-binding Rossmann-fold domains"/>
    <property type="match status" value="1"/>
</dbReference>
<evidence type="ECO:0000313" key="5">
    <source>
        <dbReference type="Proteomes" id="UP000001955"/>
    </source>
</evidence>
<dbReference type="Gene3D" id="3.40.50.720">
    <property type="entry name" value="NAD(P)-binding Rossmann-like Domain"/>
    <property type="match status" value="1"/>
</dbReference>
<evidence type="ECO:0000256" key="1">
    <source>
        <dbReference type="ARBA" id="ARBA00004370"/>
    </source>
</evidence>
<dbReference type="AlphaFoldDB" id="I2B4V8"/>
<reference evidence="4 5" key="1">
    <citation type="journal article" date="2012" name="J. Bacteriol.">
        <title>Complete genome sequence of the B12-producing Shimwellia blattae strain DSM 4481, isolated from a cockroach.</title>
        <authorList>
            <person name="Brzuszkiewicz E."/>
            <person name="Waschkowitz T."/>
            <person name="Wiezer A."/>
            <person name="Daniel R."/>
        </authorList>
    </citation>
    <scope>NUCLEOTIDE SEQUENCE [LARGE SCALE GENOMIC DNA]</scope>
    <source>
        <strain evidence="5">ATCC 29907 / DSM 4481 / JCM 1650 / NBRC 105725 / CDC 9005-74</strain>
    </source>
</reference>
<evidence type="ECO:0000259" key="3">
    <source>
        <dbReference type="Pfam" id="PF01370"/>
    </source>
</evidence>
<dbReference type="PANTHER" id="PTHR14097:SF7">
    <property type="entry name" value="OXIDOREDUCTASE HTATIP2"/>
    <property type="match status" value="1"/>
</dbReference>
<keyword evidence="2" id="KW-0472">Membrane</keyword>
<comment type="subcellular location">
    <subcellularLocation>
        <location evidence="1">Membrane</location>
    </subcellularLocation>
</comment>
<feature type="domain" description="NAD-dependent epimerase/dehydratase" evidence="3">
    <location>
        <begin position="4"/>
        <end position="111"/>
    </location>
</feature>
<dbReference type="OrthoDB" id="9798632at2"/>
<keyword evidence="5" id="KW-1185">Reference proteome</keyword>
<dbReference type="KEGG" id="ebt:EBL_c04360"/>
<dbReference type="GO" id="GO:0016020">
    <property type="term" value="C:membrane"/>
    <property type="evidence" value="ECO:0007669"/>
    <property type="project" value="UniProtKB-SubCell"/>
</dbReference>
<dbReference type="PATRIC" id="fig|630626.3.peg.432"/>
<dbReference type="eggNOG" id="COG0702">
    <property type="taxonomic scope" value="Bacteria"/>
</dbReference>
<evidence type="ECO:0000256" key="2">
    <source>
        <dbReference type="ARBA" id="ARBA00023136"/>
    </source>
</evidence>
<evidence type="ECO:0000313" key="4">
    <source>
        <dbReference type="EMBL" id="AFJ45562.1"/>
    </source>
</evidence>
<name>I2B4V8_SHIBC</name>
<dbReference type="RefSeq" id="WP_002441940.1">
    <property type="nucleotide sequence ID" value="NC_017910.1"/>
</dbReference>
<dbReference type="EMBL" id="CP001560">
    <property type="protein sequence ID" value="AFJ45562.1"/>
    <property type="molecule type" value="Genomic_DNA"/>
</dbReference>
<dbReference type="STRING" id="630626.EBL_c04360"/>
<dbReference type="HOGENOM" id="CLU_071330_2_0_6"/>
<dbReference type="Pfam" id="PF01370">
    <property type="entry name" value="Epimerase"/>
    <property type="match status" value="1"/>
</dbReference>
<dbReference type="Proteomes" id="UP000001955">
    <property type="component" value="Chromosome"/>
</dbReference>
<accession>I2B4V8</accession>
<protein>
    <submittedName>
        <fullName evidence="4">Putative nucleoside-diphosphate-sugar epimerase</fullName>
    </submittedName>
</protein>
<dbReference type="PANTHER" id="PTHR14097">
    <property type="entry name" value="OXIDOREDUCTASE HTATIP2"/>
    <property type="match status" value="1"/>
</dbReference>
<proteinExistence type="predicted"/>
<organism evidence="4 5">
    <name type="scientific">Shimwellia blattae (strain ATCC 29907 / DSM 4481 / JCM 1650 / NBRC 105725 / CDC 9005-74)</name>
    <name type="common">Escherichia blattae</name>
    <dbReference type="NCBI Taxonomy" id="630626"/>
    <lineage>
        <taxon>Bacteria</taxon>
        <taxon>Pseudomonadati</taxon>
        <taxon>Pseudomonadota</taxon>
        <taxon>Gammaproteobacteria</taxon>
        <taxon>Enterobacterales</taxon>
        <taxon>Enterobacteriaceae</taxon>
        <taxon>Shimwellia</taxon>
    </lineage>
</organism>
<gene>
    <name evidence="4" type="primary">yraR</name>
    <name evidence="4" type="ordered locus">EBL_c04360</name>
</gene>